<evidence type="ECO:0000313" key="3">
    <source>
        <dbReference type="Proteomes" id="UP000009877"/>
    </source>
</evidence>
<dbReference type="GO" id="GO:0016747">
    <property type="term" value="F:acyltransferase activity, transferring groups other than amino-acyl groups"/>
    <property type="evidence" value="ECO:0007669"/>
    <property type="project" value="InterPro"/>
</dbReference>
<dbReference type="InterPro" id="IPR000182">
    <property type="entry name" value="GNAT_dom"/>
</dbReference>
<dbReference type="SUPFAM" id="SSF55729">
    <property type="entry name" value="Acyl-CoA N-acyltransferases (Nat)"/>
    <property type="match status" value="1"/>
</dbReference>
<evidence type="ECO:0000313" key="2">
    <source>
        <dbReference type="EMBL" id="EME37177.1"/>
    </source>
</evidence>
<feature type="domain" description="N-acetyltransferase" evidence="1">
    <location>
        <begin position="1"/>
        <end position="129"/>
    </location>
</feature>
<protein>
    <submittedName>
        <fullName evidence="2">Acetyltransferase, GNAT family protein</fullName>
    </submittedName>
</protein>
<keyword evidence="3" id="KW-1185">Reference proteome</keyword>
<comment type="caution">
    <text evidence="2">The sequence shown here is derived from an EMBL/GenBank/DDBJ whole genome shotgun (WGS) entry which is preliminary data.</text>
</comment>
<dbReference type="EMBL" id="ANHZ02000005">
    <property type="protein sequence ID" value="EME37177.1"/>
    <property type="molecule type" value="Genomic_DNA"/>
</dbReference>
<name>M2WF56_9MICC</name>
<dbReference type="PROSITE" id="PS51186">
    <property type="entry name" value="GNAT"/>
    <property type="match status" value="1"/>
</dbReference>
<dbReference type="Proteomes" id="UP000009877">
    <property type="component" value="Unassembled WGS sequence"/>
</dbReference>
<proteinExistence type="predicted"/>
<dbReference type="STRING" id="71999.KPaMU14_11700"/>
<dbReference type="RefSeq" id="WP_006214104.1">
    <property type="nucleotide sequence ID" value="NZ_ANHZ02000005.1"/>
</dbReference>
<organism evidence="2 3">
    <name type="scientific">Kocuria palustris PEL</name>
    <dbReference type="NCBI Taxonomy" id="1236550"/>
    <lineage>
        <taxon>Bacteria</taxon>
        <taxon>Bacillati</taxon>
        <taxon>Actinomycetota</taxon>
        <taxon>Actinomycetes</taxon>
        <taxon>Micrococcales</taxon>
        <taxon>Micrococcaceae</taxon>
        <taxon>Kocuria</taxon>
    </lineage>
</organism>
<dbReference type="Pfam" id="PF00583">
    <property type="entry name" value="Acetyltransf_1"/>
    <property type="match status" value="1"/>
</dbReference>
<dbReference type="AlphaFoldDB" id="M2WF56"/>
<evidence type="ECO:0000259" key="1">
    <source>
        <dbReference type="PROSITE" id="PS51186"/>
    </source>
</evidence>
<accession>M2WF56</accession>
<dbReference type="InterPro" id="IPR016181">
    <property type="entry name" value="Acyl_CoA_acyltransferase"/>
</dbReference>
<dbReference type="Gene3D" id="3.40.630.30">
    <property type="match status" value="1"/>
</dbReference>
<sequence>MADIAAEDREFLSDPAGRVVLGLDGTGEPAGFATVCDGPQRWELQFEPGLQPERELVKLYVLERLHGSGLGRQLLDEAVEGHDPVYLWIMAGNARAEAFYAKNGFERIGPAYQADGPWSGQETFRMRRS</sequence>
<gene>
    <name evidence="2" type="ORF">C884_02091</name>
</gene>
<dbReference type="CDD" id="cd04301">
    <property type="entry name" value="NAT_SF"/>
    <property type="match status" value="1"/>
</dbReference>
<reference evidence="2 3" key="1">
    <citation type="journal article" date="2014" name="Genome Announc.">
        <title>Draft Genome Sequence of Kocuria palustris PEL.</title>
        <authorList>
            <person name="Sharma G."/>
            <person name="Khatri I."/>
            <person name="Subramanian S."/>
        </authorList>
    </citation>
    <scope>NUCLEOTIDE SEQUENCE [LARGE SCALE GENOMIC DNA]</scope>
    <source>
        <strain evidence="2 3">PEL</strain>
    </source>
</reference>